<comment type="caution">
    <text evidence="4">The sequence shown here is derived from an EMBL/GenBank/DDBJ whole genome shotgun (WGS) entry which is preliminary data.</text>
</comment>
<dbReference type="PANTHER" id="PTHR30037:SF4">
    <property type="entry name" value="DNA-3-METHYLADENINE GLYCOSYLASE I"/>
    <property type="match status" value="1"/>
</dbReference>
<dbReference type="Proteomes" id="UP000693892">
    <property type="component" value="Unassembled WGS sequence"/>
</dbReference>
<proteinExistence type="predicted"/>
<keyword evidence="4" id="KW-0378">Hydrolase</keyword>
<dbReference type="PANTHER" id="PTHR30037">
    <property type="entry name" value="DNA-3-METHYLADENINE GLYCOSYLASE 1"/>
    <property type="match status" value="1"/>
</dbReference>
<dbReference type="InterPro" id="IPR052891">
    <property type="entry name" value="DNA-3mA_glycosylase"/>
</dbReference>
<dbReference type="RefSeq" id="WP_218114140.1">
    <property type="nucleotide sequence ID" value="NZ_CAJVAP010000004.1"/>
</dbReference>
<keyword evidence="4" id="KW-0326">Glycosidase</keyword>
<accession>A0A916JT49</accession>
<keyword evidence="5" id="KW-1185">Reference proteome</keyword>
<protein>
    <submittedName>
        <fullName evidence="4">DNA-3-methyladenine glycosylase 1</fullName>
        <ecNumber evidence="4">3.2.2.20</ecNumber>
    </submittedName>
</protein>
<feature type="compositionally biased region" description="Basic and acidic residues" evidence="2">
    <location>
        <begin position="126"/>
        <end position="137"/>
    </location>
</feature>
<gene>
    <name evidence="4" type="primary">tag_1</name>
    <name evidence="4" type="ORF">LEUCIP111803_00494</name>
</gene>
<dbReference type="EMBL" id="CAJVAP010000004">
    <property type="protein sequence ID" value="CAG7601695.1"/>
    <property type="molecule type" value="Genomic_DNA"/>
</dbReference>
<keyword evidence="1" id="KW-0479">Metal-binding</keyword>
<evidence type="ECO:0000256" key="2">
    <source>
        <dbReference type="SAM" id="MobiDB-lite"/>
    </source>
</evidence>
<dbReference type="GO" id="GO:0006284">
    <property type="term" value="P:base-excision repair"/>
    <property type="evidence" value="ECO:0007669"/>
    <property type="project" value="InterPro"/>
</dbReference>
<feature type="region of interest" description="Disordered" evidence="2">
    <location>
        <begin position="124"/>
        <end position="146"/>
    </location>
</feature>
<evidence type="ECO:0000313" key="5">
    <source>
        <dbReference type="Proteomes" id="UP000693892"/>
    </source>
</evidence>
<feature type="binding site" evidence="1">
    <location>
        <position position="179"/>
    </location>
    <ligand>
        <name>Zn(2+)</name>
        <dbReference type="ChEBI" id="CHEBI:29105"/>
    </ligand>
</feature>
<dbReference type="GO" id="GO:0046872">
    <property type="term" value="F:metal ion binding"/>
    <property type="evidence" value="ECO:0007669"/>
    <property type="project" value="UniProtKB-KW"/>
</dbReference>
<dbReference type="GO" id="GO:0008725">
    <property type="term" value="F:DNA-3-methyladenine glycosylase activity"/>
    <property type="evidence" value="ECO:0007669"/>
    <property type="project" value="UniProtKB-EC"/>
</dbReference>
<keyword evidence="3" id="KW-0812">Transmembrane</keyword>
<sequence length="199" mass="22118">MNRTTTPVRARWAESDPLLTEYYDHEWGMPVTDDAGIFERLSLEAFQSGLSWLVVLRKREAFRAAFAGFDPGRVAAFDGTDVERLMSDAGIIRNRRKILATIENARAVLRLHDAGESLSELVWSHQPDRSPAPRDDAEVPTTSPESHALAAELKRRGFAFVGATTVYALMSAIGIVDAHLVDSHRRGCSGLWRADGTRR</sequence>
<keyword evidence="3" id="KW-1133">Transmembrane helix</keyword>
<dbReference type="EC" id="3.2.2.20" evidence="4"/>
<dbReference type="InterPro" id="IPR005019">
    <property type="entry name" value="Adenine_glyco"/>
</dbReference>
<evidence type="ECO:0000313" key="4">
    <source>
        <dbReference type="EMBL" id="CAG7601695.1"/>
    </source>
</evidence>
<dbReference type="AlphaFoldDB" id="A0A916JT49"/>
<keyword evidence="1" id="KW-0862">Zinc</keyword>
<feature type="transmembrane region" description="Helical" evidence="3">
    <location>
        <begin position="157"/>
        <end position="176"/>
    </location>
</feature>
<name>A0A916JT49_9MICO</name>
<keyword evidence="3" id="KW-0472">Membrane</keyword>
<organism evidence="4 5">
    <name type="scientific">Leucobacter soli</name>
    <dbReference type="NCBI Taxonomy" id="2812850"/>
    <lineage>
        <taxon>Bacteria</taxon>
        <taxon>Bacillati</taxon>
        <taxon>Actinomycetota</taxon>
        <taxon>Actinomycetes</taxon>
        <taxon>Micrococcales</taxon>
        <taxon>Microbacteriaceae</taxon>
        <taxon>Leucobacter</taxon>
    </lineage>
</organism>
<evidence type="ECO:0000256" key="3">
    <source>
        <dbReference type="SAM" id="Phobius"/>
    </source>
</evidence>
<reference evidence="4" key="1">
    <citation type="submission" date="2021-06" db="EMBL/GenBank/DDBJ databases">
        <authorList>
            <person name="Criscuolo A."/>
        </authorList>
    </citation>
    <scope>NUCLEOTIDE SEQUENCE</scope>
    <source>
        <strain evidence="4">CIP111803</strain>
    </source>
</reference>
<evidence type="ECO:0000256" key="1">
    <source>
        <dbReference type="PIRSR" id="PIRSR605019-1"/>
    </source>
</evidence>
<dbReference type="Pfam" id="PF03352">
    <property type="entry name" value="Adenine_glyco"/>
    <property type="match status" value="1"/>
</dbReference>